<name>A0A0W0ZAJ0_LEGSP</name>
<dbReference type="InterPro" id="IPR003848">
    <property type="entry name" value="DUF218"/>
</dbReference>
<sequence>MVLRHIFEALFSPFCLVMIGFTALLFCLYRHRVPMFLKTGFTVIYAVLLATSLGWLPYVLTTHLENQYHVVDKPDPGISRVVVFSGGQVDIPGKPAGDLLNTASIKRLIEGIRLLRQLPSGKLLLSGGGYGGELPEAERMRQVVSLFALPPGDVILETRSLNTADQARAIKHWVHEEPFYLVTSAIHMPRAMALCRSQGLHPVAAPADFTFFWNDERWGKFYVPNAHNLVYLTIALHELVGQVWGKLTGEIR</sequence>
<dbReference type="RefSeq" id="WP_058482134.1">
    <property type="nucleotide sequence ID" value="NZ_CAAAII010000009.1"/>
</dbReference>
<keyword evidence="4" id="KW-1185">Reference proteome</keyword>
<dbReference type="InterPro" id="IPR051599">
    <property type="entry name" value="Cell_Envelope_Assoc"/>
</dbReference>
<gene>
    <name evidence="3" type="ORF">Lspi_0192</name>
</gene>
<evidence type="ECO:0000313" key="3">
    <source>
        <dbReference type="EMBL" id="KTD66129.1"/>
    </source>
</evidence>
<dbReference type="Proteomes" id="UP000054877">
    <property type="component" value="Unassembled WGS sequence"/>
</dbReference>
<feature type="domain" description="DUF218" evidence="2">
    <location>
        <begin position="81"/>
        <end position="241"/>
    </location>
</feature>
<dbReference type="InterPro" id="IPR014729">
    <property type="entry name" value="Rossmann-like_a/b/a_fold"/>
</dbReference>
<dbReference type="STRING" id="452.Lspi_0192"/>
<dbReference type="Gene3D" id="3.40.50.620">
    <property type="entry name" value="HUPs"/>
    <property type="match status" value="1"/>
</dbReference>
<feature type="transmembrane region" description="Helical" evidence="1">
    <location>
        <begin position="6"/>
        <end position="29"/>
    </location>
</feature>
<evidence type="ECO:0000259" key="2">
    <source>
        <dbReference type="Pfam" id="PF02698"/>
    </source>
</evidence>
<evidence type="ECO:0000256" key="1">
    <source>
        <dbReference type="SAM" id="Phobius"/>
    </source>
</evidence>
<dbReference type="Pfam" id="PF02698">
    <property type="entry name" value="DUF218"/>
    <property type="match status" value="1"/>
</dbReference>
<dbReference type="PANTHER" id="PTHR30336:SF4">
    <property type="entry name" value="ENVELOPE BIOGENESIS FACTOR ELYC"/>
    <property type="match status" value="1"/>
</dbReference>
<dbReference type="OrthoDB" id="9809813at2"/>
<dbReference type="GO" id="GO:0043164">
    <property type="term" value="P:Gram-negative-bacterium-type cell wall biogenesis"/>
    <property type="evidence" value="ECO:0007669"/>
    <property type="project" value="TreeGrafter"/>
</dbReference>
<organism evidence="3 4">
    <name type="scientific">Legionella spiritensis</name>
    <dbReference type="NCBI Taxonomy" id="452"/>
    <lineage>
        <taxon>Bacteria</taxon>
        <taxon>Pseudomonadati</taxon>
        <taxon>Pseudomonadota</taxon>
        <taxon>Gammaproteobacteria</taxon>
        <taxon>Legionellales</taxon>
        <taxon>Legionellaceae</taxon>
        <taxon>Legionella</taxon>
    </lineage>
</organism>
<evidence type="ECO:0000313" key="4">
    <source>
        <dbReference type="Proteomes" id="UP000054877"/>
    </source>
</evidence>
<keyword evidence="1" id="KW-0472">Membrane</keyword>
<dbReference type="GO" id="GO:0000270">
    <property type="term" value="P:peptidoglycan metabolic process"/>
    <property type="evidence" value="ECO:0007669"/>
    <property type="project" value="TreeGrafter"/>
</dbReference>
<dbReference type="AlphaFoldDB" id="A0A0W0ZAJ0"/>
<keyword evidence="1" id="KW-0812">Transmembrane</keyword>
<comment type="caution">
    <text evidence="3">The sequence shown here is derived from an EMBL/GenBank/DDBJ whole genome shotgun (WGS) entry which is preliminary data.</text>
</comment>
<accession>A0A0W0ZAJ0</accession>
<proteinExistence type="predicted"/>
<feature type="transmembrane region" description="Helical" evidence="1">
    <location>
        <begin position="41"/>
        <end position="60"/>
    </location>
</feature>
<keyword evidence="1" id="KW-1133">Transmembrane helix</keyword>
<dbReference type="EMBL" id="LNYX01000002">
    <property type="protein sequence ID" value="KTD66129.1"/>
    <property type="molecule type" value="Genomic_DNA"/>
</dbReference>
<dbReference type="PANTHER" id="PTHR30336">
    <property type="entry name" value="INNER MEMBRANE PROTEIN, PROBABLE PERMEASE"/>
    <property type="match status" value="1"/>
</dbReference>
<reference evidence="3 4" key="1">
    <citation type="submission" date="2015-11" db="EMBL/GenBank/DDBJ databases">
        <title>Genomic analysis of 38 Legionella species identifies large and diverse effector repertoires.</title>
        <authorList>
            <person name="Burstein D."/>
            <person name="Amaro F."/>
            <person name="Zusman T."/>
            <person name="Lifshitz Z."/>
            <person name="Cohen O."/>
            <person name="Gilbert J.A."/>
            <person name="Pupko T."/>
            <person name="Shuman H.A."/>
            <person name="Segal G."/>
        </authorList>
    </citation>
    <scope>NUCLEOTIDE SEQUENCE [LARGE SCALE GENOMIC DNA]</scope>
    <source>
        <strain evidence="3 4">Mt.St.Helens-9</strain>
    </source>
</reference>
<dbReference type="GO" id="GO:0005886">
    <property type="term" value="C:plasma membrane"/>
    <property type="evidence" value="ECO:0007669"/>
    <property type="project" value="TreeGrafter"/>
</dbReference>
<dbReference type="PATRIC" id="fig|452.5.peg.209"/>
<dbReference type="CDD" id="cd06259">
    <property type="entry name" value="YdcF-like"/>
    <property type="match status" value="1"/>
</dbReference>
<protein>
    <submittedName>
        <fullName evidence="3">Membrane protein</fullName>
    </submittedName>
</protein>